<dbReference type="Gene3D" id="2.60.40.2950">
    <property type="match status" value="1"/>
</dbReference>
<proteinExistence type="predicted"/>
<dbReference type="InterPro" id="IPR002890">
    <property type="entry name" value="MG2"/>
</dbReference>
<dbReference type="InterPro" id="IPR001599">
    <property type="entry name" value="Macroglobln_a2"/>
</dbReference>
<dbReference type="InterPro" id="IPR050473">
    <property type="entry name" value="A2M/Complement_sys"/>
</dbReference>
<accession>A0AAE0YYG1</accession>
<dbReference type="Pfam" id="PF07703">
    <property type="entry name" value="A2M_BRD"/>
    <property type="match status" value="1"/>
</dbReference>
<dbReference type="InterPro" id="IPR011625">
    <property type="entry name" value="A2M_N_BRD"/>
</dbReference>
<dbReference type="Gene3D" id="2.60.40.1930">
    <property type="match status" value="2"/>
</dbReference>
<dbReference type="Pfam" id="PF01835">
    <property type="entry name" value="MG2"/>
    <property type="match status" value="1"/>
</dbReference>
<dbReference type="PANTHER" id="PTHR11412:SF146">
    <property type="entry name" value="CD109 ANTIGEN"/>
    <property type="match status" value="1"/>
</dbReference>
<feature type="domain" description="Alpha-2-macroglobulin bait region" evidence="3">
    <location>
        <begin position="531"/>
        <end position="662"/>
    </location>
</feature>
<dbReference type="Gene3D" id="2.60.40.10">
    <property type="entry name" value="Immunoglobulins"/>
    <property type="match status" value="1"/>
</dbReference>
<dbReference type="Proteomes" id="UP001283361">
    <property type="component" value="Unassembled WGS sequence"/>
</dbReference>
<evidence type="ECO:0000313" key="6">
    <source>
        <dbReference type="Proteomes" id="UP001283361"/>
    </source>
</evidence>
<feature type="chain" id="PRO_5042013087" description="CD109 antigen" evidence="2">
    <location>
        <begin position="18"/>
        <end position="1074"/>
    </location>
</feature>
<protein>
    <recommendedName>
        <fullName evidence="7">CD109 antigen</fullName>
    </recommendedName>
</protein>
<gene>
    <name evidence="5" type="ORF">RRG08_058814</name>
</gene>
<evidence type="ECO:0000256" key="1">
    <source>
        <dbReference type="SAM" id="MobiDB-lite"/>
    </source>
</evidence>
<keyword evidence="6" id="KW-1185">Reference proteome</keyword>
<dbReference type="AlphaFoldDB" id="A0AAE0YYG1"/>
<dbReference type="GO" id="GO:0004866">
    <property type="term" value="F:endopeptidase inhibitor activity"/>
    <property type="evidence" value="ECO:0007669"/>
    <property type="project" value="InterPro"/>
</dbReference>
<feature type="signal peptide" evidence="2">
    <location>
        <begin position="1"/>
        <end position="17"/>
    </location>
</feature>
<dbReference type="EMBL" id="JAWDGP010005269">
    <property type="protein sequence ID" value="KAK3758547.1"/>
    <property type="molecule type" value="Genomic_DNA"/>
</dbReference>
<keyword evidence="2" id="KW-0732">Signal</keyword>
<dbReference type="Pfam" id="PF00207">
    <property type="entry name" value="A2M"/>
    <property type="match status" value="1"/>
</dbReference>
<evidence type="ECO:0000259" key="3">
    <source>
        <dbReference type="SMART" id="SM01359"/>
    </source>
</evidence>
<dbReference type="PANTHER" id="PTHR11412">
    <property type="entry name" value="MACROGLOBULIN / COMPLEMENT"/>
    <property type="match status" value="1"/>
</dbReference>
<sequence length="1074" mass="122187">MLVLLLLLSVFVSGGETQSDYCLVDNTAGCGLGRPPIYLVTAPRRIRPDQVMQLFVTILRMEYGQQPINVGASIVWNDKEIASSVVRFERPSSRIMQLKIPSNASPGKYKLRLAGRLDALVSGSIFRNETDIEFSSKKVSVFIQMSRPFYRQEQRVHFRVIPVEPNLMPKDGNLIIYIEDPNGIPVRRWQGLQTNAGGIVSESFQLSDQPTYGTWNIRVDAFGEIYRRPFQVEEFWEPRFDVNVTVPAYVMDDEKAVVRGVVMANHTSGRPCVGNMSITAFLLPPESVWLSRRGWEKPYNDARAKADNQYKSGVPLEPPEYLPIKSIQARDYHLYFQYEHRFIDYYEGRVDFAWSRNDLLTIAQRAGLEDSLVNCEFVFFANVTDWYSELNRTGWAGTIMFDNTVRLQWVGGAVRTFKPGQLFKVQVAVSQYDMRPVLDGGSVTVVPTIMVSDSGVSPPGNPLTSPVIGGIAHFEIQLSPDTHQFRMTATYQNPREAMEQARYANILFVKSETTDIQMIGSKYYSPSNTYISVISSTDHPRVDEYMVFHVTTSHFARRIYYQIISQSNVVIGDELEMTSRQKTFAVGMSRAMAPAARMLVYFLWQPEEVVSDVLSFFVNGTSQNLVQLGINRGKDFSRNTVEFNAYADPGSYVAFSGMVLDLYSRGLSDGITENKLIDELMTYDSSGYKGYKQLQRISDTEYEYKFFHGYDYGIDGTTTFETAGLLILTDADVTRLQNQDSCDPKKGLFPCFSGVESECFTIEQKCNGQLDGCPSDGADEMGCVLEDTQHAVHQSGMDRVSRIMRFYDNSSWAWQEIFVKPNGRVDFRVDVPIYPLSWVINGFSISRDLGLGIMRETVRLDAARSMYIQVEHPKYIVWGEQIGVRITVFNFWYDDDYLEVMVTMHPGRNAEYVVVEDMGWITSYSPKTHDGNHQTIVFIEPGESIDLYMPIVPKREFHGEILKFHVSATCFMEKDEYTGEMFMQPPGILNYYHTPYLIDLIRYPSLVSPSLKVEVQEQFREPEVRENVYVPQSPTAMVTLFGLVRQSKSEDEKGSSHLSTAEGPEPEMKSSQRS</sequence>
<evidence type="ECO:0000256" key="2">
    <source>
        <dbReference type="SAM" id="SignalP"/>
    </source>
</evidence>
<evidence type="ECO:0000313" key="5">
    <source>
        <dbReference type="EMBL" id="KAK3758547.1"/>
    </source>
</evidence>
<reference evidence="5" key="1">
    <citation type="journal article" date="2023" name="G3 (Bethesda)">
        <title>A reference genome for the long-term kleptoplast-retaining sea slug Elysia crispata morphotype clarki.</title>
        <authorList>
            <person name="Eastman K.E."/>
            <person name="Pendleton A.L."/>
            <person name="Shaikh M.A."/>
            <person name="Suttiyut T."/>
            <person name="Ogas R."/>
            <person name="Tomko P."/>
            <person name="Gavelis G."/>
            <person name="Widhalm J.R."/>
            <person name="Wisecaver J.H."/>
        </authorList>
    </citation>
    <scope>NUCLEOTIDE SEQUENCE</scope>
    <source>
        <strain evidence="5">ECLA1</strain>
    </source>
</reference>
<evidence type="ECO:0008006" key="7">
    <source>
        <dbReference type="Google" id="ProtNLM"/>
    </source>
</evidence>
<name>A0AAE0YYG1_9GAST</name>
<evidence type="ECO:0000259" key="4">
    <source>
        <dbReference type="SMART" id="SM01360"/>
    </source>
</evidence>
<dbReference type="SMART" id="SM01360">
    <property type="entry name" value="A2M"/>
    <property type="match status" value="1"/>
</dbReference>
<feature type="region of interest" description="Disordered" evidence="1">
    <location>
        <begin position="1047"/>
        <end position="1074"/>
    </location>
</feature>
<dbReference type="SMART" id="SM01359">
    <property type="entry name" value="A2M_N_2"/>
    <property type="match status" value="1"/>
</dbReference>
<feature type="domain" description="Alpha-2-macroglobulin" evidence="4">
    <location>
        <begin position="811"/>
        <end position="904"/>
    </location>
</feature>
<organism evidence="5 6">
    <name type="scientific">Elysia crispata</name>
    <name type="common">lettuce slug</name>
    <dbReference type="NCBI Taxonomy" id="231223"/>
    <lineage>
        <taxon>Eukaryota</taxon>
        <taxon>Metazoa</taxon>
        <taxon>Spiralia</taxon>
        <taxon>Lophotrochozoa</taxon>
        <taxon>Mollusca</taxon>
        <taxon>Gastropoda</taxon>
        <taxon>Heterobranchia</taxon>
        <taxon>Euthyneura</taxon>
        <taxon>Panpulmonata</taxon>
        <taxon>Sacoglossa</taxon>
        <taxon>Placobranchoidea</taxon>
        <taxon>Plakobranchidae</taxon>
        <taxon>Elysia</taxon>
    </lineage>
</organism>
<comment type="caution">
    <text evidence="5">The sequence shown here is derived from an EMBL/GenBank/DDBJ whole genome shotgun (WGS) entry which is preliminary data.</text>
</comment>
<dbReference type="Gene3D" id="2.20.130.20">
    <property type="match status" value="1"/>
</dbReference>
<dbReference type="InterPro" id="IPR013783">
    <property type="entry name" value="Ig-like_fold"/>
</dbReference>